<dbReference type="InterPro" id="IPR002347">
    <property type="entry name" value="SDR_fam"/>
</dbReference>
<dbReference type="Gene3D" id="3.40.50.720">
    <property type="entry name" value="NAD(P)-binding Rossmann-like Domain"/>
    <property type="match status" value="1"/>
</dbReference>
<evidence type="ECO:0000313" key="4">
    <source>
        <dbReference type="EMBL" id="OQO13139.1"/>
    </source>
</evidence>
<dbReference type="EMBL" id="NAJO01000004">
    <property type="protein sequence ID" value="OQO13139.1"/>
    <property type="molecule type" value="Genomic_DNA"/>
</dbReference>
<feature type="chain" id="PRO_5012190114" description="L-xylulose reductase" evidence="3">
    <location>
        <begin position="24"/>
        <end position="257"/>
    </location>
</feature>
<dbReference type="Proteomes" id="UP000192596">
    <property type="component" value="Unassembled WGS sequence"/>
</dbReference>
<proteinExistence type="inferred from homology"/>
<keyword evidence="5" id="KW-1185">Reference proteome</keyword>
<dbReference type="GO" id="GO:0006633">
    <property type="term" value="P:fatty acid biosynthetic process"/>
    <property type="evidence" value="ECO:0007669"/>
    <property type="project" value="TreeGrafter"/>
</dbReference>
<evidence type="ECO:0000313" key="5">
    <source>
        <dbReference type="Proteomes" id="UP000192596"/>
    </source>
</evidence>
<dbReference type="OrthoDB" id="1274115at2759"/>
<dbReference type="InterPro" id="IPR020904">
    <property type="entry name" value="Sc_DH/Rdtase_CS"/>
</dbReference>
<reference evidence="5" key="1">
    <citation type="submission" date="2017-03" db="EMBL/GenBank/DDBJ databases">
        <title>Genomes of endolithic fungi from Antarctica.</title>
        <authorList>
            <person name="Coleine C."/>
            <person name="Masonjones S."/>
            <person name="Stajich J.E."/>
        </authorList>
    </citation>
    <scope>NUCLEOTIDE SEQUENCE [LARGE SCALE GENOMIC DNA]</scope>
    <source>
        <strain evidence="5">CCFEE 5527</strain>
    </source>
</reference>
<accession>A0A1V8TP38</accession>
<dbReference type="PANTHER" id="PTHR42760">
    <property type="entry name" value="SHORT-CHAIN DEHYDROGENASES/REDUCTASES FAMILY MEMBER"/>
    <property type="match status" value="1"/>
</dbReference>
<evidence type="ECO:0008006" key="6">
    <source>
        <dbReference type="Google" id="ProtNLM"/>
    </source>
</evidence>
<dbReference type="STRING" id="1507870.A0A1V8TP38"/>
<evidence type="ECO:0000256" key="2">
    <source>
        <dbReference type="ARBA" id="ARBA00022857"/>
    </source>
</evidence>
<dbReference type="GO" id="GO:0048038">
    <property type="term" value="F:quinone binding"/>
    <property type="evidence" value="ECO:0007669"/>
    <property type="project" value="TreeGrafter"/>
</dbReference>
<comment type="caution">
    <text evidence="4">The sequence shown here is derived from an EMBL/GenBank/DDBJ whole genome shotgun (WGS) entry which is preliminary data.</text>
</comment>
<dbReference type="InParanoid" id="A0A1V8TP38"/>
<dbReference type="PANTHER" id="PTHR42760:SF122">
    <property type="entry name" value="NAD(P)-BINDING PROTEIN"/>
    <property type="match status" value="1"/>
</dbReference>
<organism evidence="4 5">
    <name type="scientific">Cryoendolithus antarcticus</name>
    <dbReference type="NCBI Taxonomy" id="1507870"/>
    <lineage>
        <taxon>Eukaryota</taxon>
        <taxon>Fungi</taxon>
        <taxon>Dikarya</taxon>
        <taxon>Ascomycota</taxon>
        <taxon>Pezizomycotina</taxon>
        <taxon>Dothideomycetes</taxon>
        <taxon>Dothideomycetidae</taxon>
        <taxon>Cladosporiales</taxon>
        <taxon>Cladosporiaceae</taxon>
        <taxon>Cryoendolithus</taxon>
    </lineage>
</organism>
<dbReference type="PRINTS" id="PR00080">
    <property type="entry name" value="SDRFAMILY"/>
</dbReference>
<dbReference type="InterPro" id="IPR036291">
    <property type="entry name" value="NAD(P)-bd_dom_sf"/>
</dbReference>
<dbReference type="AlphaFoldDB" id="A0A1V8TP38"/>
<dbReference type="SUPFAM" id="SSF51735">
    <property type="entry name" value="NAD(P)-binding Rossmann-fold domains"/>
    <property type="match status" value="1"/>
</dbReference>
<comment type="similarity">
    <text evidence="1">Belongs to the short-chain dehydrogenases/reductases (SDR) family.</text>
</comment>
<keyword evidence="2" id="KW-0521">NADP</keyword>
<dbReference type="PRINTS" id="PR00081">
    <property type="entry name" value="GDHRDH"/>
</dbReference>
<evidence type="ECO:0000256" key="3">
    <source>
        <dbReference type="SAM" id="SignalP"/>
    </source>
</evidence>
<sequence>MAFVNKLAIIAGGLALLYAPFEASRVSSVIKQTYTDFDNDDDSIKTYACDITQPESVKEAFGKIGEDRVAVPNMLINSAGYVNLMPMSTLTPEDSLLHYQINVHGPLLCAQAFHALYLEHRTLMQSAISSGQLPSSTKISGARIVNIASQAGHVALKDHGAYCASKAALLALTRQMASEWGAEGVVANSVSPGPVWTELGKKAWADAKAREEYQAAVPTGNFAEPEEVAEIVAFLCKESSKNINGADVRLDGGYTVR</sequence>
<gene>
    <name evidence="4" type="ORF">B0A48_02603</name>
</gene>
<protein>
    <recommendedName>
        <fullName evidence="6">L-xylulose reductase</fullName>
    </recommendedName>
</protein>
<dbReference type="CDD" id="cd05233">
    <property type="entry name" value="SDR_c"/>
    <property type="match status" value="1"/>
</dbReference>
<dbReference type="GO" id="GO:0016616">
    <property type="term" value="F:oxidoreductase activity, acting on the CH-OH group of donors, NAD or NADP as acceptor"/>
    <property type="evidence" value="ECO:0007669"/>
    <property type="project" value="TreeGrafter"/>
</dbReference>
<name>A0A1V8TP38_9PEZI</name>
<feature type="signal peptide" evidence="3">
    <location>
        <begin position="1"/>
        <end position="23"/>
    </location>
</feature>
<dbReference type="Pfam" id="PF13561">
    <property type="entry name" value="adh_short_C2"/>
    <property type="match status" value="1"/>
</dbReference>
<evidence type="ECO:0000256" key="1">
    <source>
        <dbReference type="ARBA" id="ARBA00006484"/>
    </source>
</evidence>
<dbReference type="PROSITE" id="PS00061">
    <property type="entry name" value="ADH_SHORT"/>
    <property type="match status" value="1"/>
</dbReference>
<keyword evidence="3" id="KW-0732">Signal</keyword>